<evidence type="ECO:0000256" key="2">
    <source>
        <dbReference type="ARBA" id="ARBA00008335"/>
    </source>
</evidence>
<dbReference type="InterPro" id="IPR036259">
    <property type="entry name" value="MFS_trans_sf"/>
</dbReference>
<dbReference type="SUPFAM" id="SSF103473">
    <property type="entry name" value="MFS general substrate transporter"/>
    <property type="match status" value="1"/>
</dbReference>
<feature type="transmembrane region" description="Helical" evidence="8">
    <location>
        <begin position="287"/>
        <end position="306"/>
    </location>
</feature>
<feature type="transmembrane region" description="Helical" evidence="8">
    <location>
        <begin position="110"/>
        <end position="130"/>
    </location>
</feature>
<dbReference type="RefSeq" id="XP_018229934.1">
    <property type="nucleotide sequence ID" value="XM_018373759.1"/>
</dbReference>
<sequence>MKHEKAPKSFELSHLIVKEKENVSDSEDIEVYGGYSVFIKNKEETLNEKRQWAVKIILLALISSFSLGIYYFENIFHSGIYGAYMLINSLIPIIFIFIIEKYGIRFSPIYITGTIFLGHCLCIVGIFLHMKYFTLLGLFISNFCINPLVMLQEILIIEIFQQDKLGFLISIILSIQKLIEFIFSFLKNNFDKNLIQNKIFFVTSLMLSLFSFFLSLIYNKAINKNKKVLYVFINKKGVFKNIETMSVYFWWYLLVCFSCSCIWNPFVSFLTKIKHTYFLENIITADFSSRILLLSFLLYPIIGWVNDHYGHRLIILMISLFMSLLSFMSLLLPIKSNIVFITLFSLGQGVSSIILIILTLYISKNVLIAFGFYKTIEISGNTIMDSLVNIVLNLKKKRTLNNTDINLIVMLFTTLNMFSLVFLASFYRHDSLYNKRYINNCLFTLFNKKSKIIYQDIIFRSKEISLKLTKIFLGLIVTGLILTWILYIITISQ</sequence>
<dbReference type="GeneID" id="28940014"/>
<protein>
    <recommendedName>
        <fullName evidence="11">Major facilitator superfamily (MFS) profile domain-containing protein</fullName>
    </recommendedName>
</protein>
<evidence type="ECO:0000256" key="1">
    <source>
        <dbReference type="ARBA" id="ARBA00004155"/>
    </source>
</evidence>
<evidence type="ECO:0000256" key="6">
    <source>
        <dbReference type="ARBA" id="ARBA00023136"/>
    </source>
</evidence>
<feature type="transmembrane region" description="Helical" evidence="8">
    <location>
        <begin position="313"/>
        <end position="332"/>
    </location>
</feature>
<dbReference type="Proteomes" id="UP000053447">
    <property type="component" value="Unassembled WGS sequence"/>
</dbReference>
<feature type="transmembrane region" description="Helical" evidence="8">
    <location>
        <begin position="136"/>
        <end position="160"/>
    </location>
</feature>
<keyword evidence="10" id="KW-1185">Reference proteome</keyword>
<keyword evidence="5 8" id="KW-1133">Transmembrane helix</keyword>
<proteinExistence type="inferred from homology"/>
<dbReference type="AlphaFoldDB" id="A0A0W4ZRH7"/>
<dbReference type="PANTHER" id="PTHR23512:SF3">
    <property type="entry name" value="MAJOR FACILITATOR SUPERFAMILY DOMAIN-CONTAINING PROTEIN 1"/>
    <property type="match status" value="1"/>
</dbReference>
<dbReference type="Gene3D" id="1.20.1250.20">
    <property type="entry name" value="MFS general substrate transporter like domains"/>
    <property type="match status" value="1"/>
</dbReference>
<evidence type="ECO:0000313" key="10">
    <source>
        <dbReference type="Proteomes" id="UP000053447"/>
    </source>
</evidence>
<comment type="caution">
    <text evidence="9">The sequence shown here is derived from an EMBL/GenBank/DDBJ whole genome shotgun (WGS) entry which is preliminary data.</text>
</comment>
<name>A0A0W4ZRH7_PNEJ7</name>
<reference evidence="10" key="1">
    <citation type="journal article" date="2016" name="Nat. Commun.">
        <title>Genome analysis of three Pneumocystis species reveals adaptation mechanisms to life exclusively in mammalian hosts.</title>
        <authorList>
            <person name="Ma L."/>
            <person name="Chen Z."/>
            <person name="Huang D.W."/>
            <person name="Kutty G."/>
            <person name="Ishihara M."/>
            <person name="Wang H."/>
            <person name="Abouelleil A."/>
            <person name="Bishop L."/>
            <person name="Davey E."/>
            <person name="Deng R."/>
            <person name="Deng X."/>
            <person name="Fan L."/>
            <person name="Fantoni G."/>
            <person name="Fitzgerald M."/>
            <person name="Gogineni E."/>
            <person name="Goldberg J.M."/>
            <person name="Handley G."/>
            <person name="Hu X."/>
            <person name="Huber C."/>
            <person name="Jiao X."/>
            <person name="Jones K."/>
            <person name="Levin J.Z."/>
            <person name="Liu Y."/>
            <person name="Macdonald P."/>
            <person name="Melnikov A."/>
            <person name="Raley C."/>
            <person name="Sassi M."/>
            <person name="Sherman B.T."/>
            <person name="Song X."/>
            <person name="Sykes S."/>
            <person name="Tran B."/>
            <person name="Walsh L."/>
            <person name="Xia Y."/>
            <person name="Yang J."/>
            <person name="Young S."/>
            <person name="Zeng Q."/>
            <person name="Zheng X."/>
            <person name="Stephens R."/>
            <person name="Nusbaum C."/>
            <person name="Birren B.W."/>
            <person name="Azadi P."/>
            <person name="Lempicki R.A."/>
            <person name="Cuomo C.A."/>
            <person name="Kovacs J.A."/>
        </authorList>
    </citation>
    <scope>NUCLEOTIDE SEQUENCE [LARGE SCALE GENOMIC DNA]</scope>
    <source>
        <strain evidence="10">RU7</strain>
    </source>
</reference>
<dbReference type="STRING" id="1408657.A0A0W4ZRH7"/>
<feature type="transmembrane region" description="Helical" evidence="8">
    <location>
        <begin position="167"/>
        <end position="186"/>
    </location>
</feature>
<gene>
    <name evidence="9" type="ORF">T551_01496</name>
</gene>
<evidence type="ECO:0000256" key="8">
    <source>
        <dbReference type="SAM" id="Phobius"/>
    </source>
</evidence>
<evidence type="ECO:0000256" key="7">
    <source>
        <dbReference type="ARBA" id="ARBA00023228"/>
    </source>
</evidence>
<evidence type="ECO:0000256" key="5">
    <source>
        <dbReference type="ARBA" id="ARBA00022989"/>
    </source>
</evidence>
<organism evidence="9 10">
    <name type="scientific">Pneumocystis jirovecii (strain RU7)</name>
    <name type="common">Human pneumocystis pneumonia agent</name>
    <dbReference type="NCBI Taxonomy" id="1408657"/>
    <lineage>
        <taxon>Eukaryota</taxon>
        <taxon>Fungi</taxon>
        <taxon>Dikarya</taxon>
        <taxon>Ascomycota</taxon>
        <taxon>Taphrinomycotina</taxon>
        <taxon>Pneumocystomycetes</taxon>
        <taxon>Pneumocystaceae</taxon>
        <taxon>Pneumocystis</taxon>
    </lineage>
</organism>
<keyword evidence="3" id="KW-0813">Transport</keyword>
<feature type="transmembrane region" description="Helical" evidence="8">
    <location>
        <begin position="338"/>
        <end position="362"/>
    </location>
</feature>
<evidence type="ECO:0000256" key="3">
    <source>
        <dbReference type="ARBA" id="ARBA00022448"/>
    </source>
</evidence>
<keyword evidence="4 8" id="KW-0812">Transmembrane</keyword>
<dbReference type="OrthoDB" id="10255148at2759"/>
<feature type="transmembrane region" description="Helical" evidence="8">
    <location>
        <begin position="198"/>
        <end position="218"/>
    </location>
</feature>
<keyword evidence="6 8" id="KW-0472">Membrane</keyword>
<dbReference type="VEuPathDB" id="FungiDB:T551_01496"/>
<dbReference type="PANTHER" id="PTHR23512">
    <property type="entry name" value="MAJOR FACILITATOR SUPERFAMILY DOMAIN-CONTAINING PROTEIN 1"/>
    <property type="match status" value="1"/>
</dbReference>
<keyword evidence="7" id="KW-0458">Lysosome</keyword>
<evidence type="ECO:0000256" key="4">
    <source>
        <dbReference type="ARBA" id="ARBA00022692"/>
    </source>
</evidence>
<comment type="similarity">
    <text evidence="2">Belongs to the major facilitator superfamily.</text>
</comment>
<feature type="transmembrane region" description="Helical" evidence="8">
    <location>
        <begin position="471"/>
        <end position="489"/>
    </location>
</feature>
<dbReference type="InterPro" id="IPR052187">
    <property type="entry name" value="MFSD1"/>
</dbReference>
<comment type="subcellular location">
    <subcellularLocation>
        <location evidence="1">Lysosome membrane</location>
        <topology evidence="1">Multi-pass membrane protein</topology>
    </subcellularLocation>
</comment>
<accession>A0A0W4ZRH7</accession>
<feature type="transmembrane region" description="Helical" evidence="8">
    <location>
        <begin position="78"/>
        <end position="98"/>
    </location>
</feature>
<dbReference type="EMBL" id="LFWA01000006">
    <property type="protein sequence ID" value="KTW30944.1"/>
    <property type="molecule type" value="Genomic_DNA"/>
</dbReference>
<evidence type="ECO:0000313" key="9">
    <source>
        <dbReference type="EMBL" id="KTW30944.1"/>
    </source>
</evidence>
<feature type="transmembrane region" description="Helical" evidence="8">
    <location>
        <begin position="249"/>
        <end position="267"/>
    </location>
</feature>
<feature type="transmembrane region" description="Helical" evidence="8">
    <location>
        <begin position="405"/>
        <end position="427"/>
    </location>
</feature>
<evidence type="ECO:0008006" key="11">
    <source>
        <dbReference type="Google" id="ProtNLM"/>
    </source>
</evidence>
<feature type="transmembrane region" description="Helical" evidence="8">
    <location>
        <begin position="52"/>
        <end position="72"/>
    </location>
</feature>